<evidence type="ECO:0000313" key="2">
    <source>
        <dbReference type="Proteomes" id="UP000742631"/>
    </source>
</evidence>
<reference evidence="1" key="1">
    <citation type="journal article" date="2021" name="PeerJ">
        <title>Extensive microbial diversity within the chicken gut microbiome revealed by metagenomics and culture.</title>
        <authorList>
            <person name="Gilroy R."/>
            <person name="Ravi A."/>
            <person name="Getino M."/>
            <person name="Pursley I."/>
            <person name="Horton D.L."/>
            <person name="Alikhan N.F."/>
            <person name="Baker D."/>
            <person name="Gharbi K."/>
            <person name="Hall N."/>
            <person name="Watson M."/>
            <person name="Adriaenssens E.M."/>
            <person name="Foster-Nyarko E."/>
            <person name="Jarju S."/>
            <person name="Secka A."/>
            <person name="Antonio M."/>
            <person name="Oren A."/>
            <person name="Chaudhuri R.R."/>
            <person name="La Ragione R."/>
            <person name="Hildebrand F."/>
            <person name="Pallen M.J."/>
        </authorList>
    </citation>
    <scope>NUCLEOTIDE SEQUENCE</scope>
    <source>
        <strain evidence="1">316</strain>
    </source>
</reference>
<name>A0A921DYX4_9HYPH</name>
<organism evidence="1 2">
    <name type="scientific">Methylorubrum populi</name>
    <dbReference type="NCBI Taxonomy" id="223967"/>
    <lineage>
        <taxon>Bacteria</taxon>
        <taxon>Pseudomonadati</taxon>
        <taxon>Pseudomonadota</taxon>
        <taxon>Alphaproteobacteria</taxon>
        <taxon>Hyphomicrobiales</taxon>
        <taxon>Methylobacteriaceae</taxon>
        <taxon>Methylorubrum</taxon>
    </lineage>
</organism>
<gene>
    <name evidence="1" type="ORF">K8W01_00035</name>
</gene>
<protein>
    <submittedName>
        <fullName evidence="1">Uncharacterized protein</fullName>
    </submittedName>
</protein>
<sequence length="76" mass="8824">MTEKQNNLQDLLKAAYEGKIAIWIEFKDGERKEGILKFFRRRDEVAVHHENIPVEIRFEDDGRSFSSDFIVGAGIV</sequence>
<dbReference type="Proteomes" id="UP000742631">
    <property type="component" value="Unassembled WGS sequence"/>
</dbReference>
<evidence type="ECO:0000313" key="1">
    <source>
        <dbReference type="EMBL" id="HJE22036.1"/>
    </source>
</evidence>
<dbReference type="EMBL" id="DYYG01000001">
    <property type="protein sequence ID" value="HJE22036.1"/>
    <property type="molecule type" value="Genomic_DNA"/>
</dbReference>
<comment type="caution">
    <text evidence="1">The sequence shown here is derived from an EMBL/GenBank/DDBJ whole genome shotgun (WGS) entry which is preliminary data.</text>
</comment>
<accession>A0A921DYX4</accession>
<proteinExistence type="predicted"/>
<reference evidence="1" key="2">
    <citation type="submission" date="2021-09" db="EMBL/GenBank/DDBJ databases">
        <authorList>
            <person name="Gilroy R."/>
        </authorList>
    </citation>
    <scope>NUCLEOTIDE SEQUENCE</scope>
    <source>
        <strain evidence="1">316</strain>
    </source>
</reference>
<dbReference type="AlphaFoldDB" id="A0A921DYX4"/>